<dbReference type="CDD" id="cd05829">
    <property type="entry name" value="Sortase_F"/>
    <property type="match status" value="1"/>
</dbReference>
<dbReference type="NCBIfam" id="NF033748">
    <property type="entry name" value="class_F_sortase"/>
    <property type="match status" value="1"/>
</dbReference>
<proteinExistence type="predicted"/>
<dbReference type="Gene3D" id="2.40.260.10">
    <property type="entry name" value="Sortase"/>
    <property type="match status" value="1"/>
</dbReference>
<reference evidence="2" key="1">
    <citation type="submission" date="2022-10" db="EMBL/GenBank/DDBJ databases">
        <title>The complete genomes of actinobacterial strains from the NBC collection.</title>
        <authorList>
            <person name="Joergensen T.S."/>
            <person name="Alvarez Arevalo M."/>
            <person name="Sterndorff E.B."/>
            <person name="Faurdal D."/>
            <person name="Vuksanovic O."/>
            <person name="Mourched A.-S."/>
            <person name="Charusanti P."/>
            <person name="Shaw S."/>
            <person name="Blin K."/>
            <person name="Weber T."/>
        </authorList>
    </citation>
    <scope>NUCLEOTIDE SEQUENCE</scope>
    <source>
        <strain evidence="2">NBC 00180</strain>
    </source>
</reference>
<evidence type="ECO:0000256" key="1">
    <source>
        <dbReference type="ARBA" id="ARBA00022801"/>
    </source>
</evidence>
<dbReference type="SUPFAM" id="SSF63817">
    <property type="entry name" value="Sortase"/>
    <property type="match status" value="1"/>
</dbReference>
<dbReference type="InterPro" id="IPR005754">
    <property type="entry name" value="Sortase"/>
</dbReference>
<dbReference type="InterPro" id="IPR042001">
    <property type="entry name" value="Sortase_F"/>
</dbReference>
<organism evidence="2">
    <name type="scientific">Streptomyces sp. NBC_00180</name>
    <dbReference type="NCBI Taxonomy" id="2903632"/>
    <lineage>
        <taxon>Bacteria</taxon>
        <taxon>Bacillati</taxon>
        <taxon>Actinomycetota</taxon>
        <taxon>Actinomycetes</taxon>
        <taxon>Kitasatosporales</taxon>
        <taxon>Streptomycetaceae</taxon>
        <taxon>Streptomyces</taxon>
    </lineage>
</organism>
<dbReference type="Pfam" id="PF04203">
    <property type="entry name" value="Sortase"/>
    <property type="match status" value="1"/>
</dbReference>
<sequence length="216" mass="22820">MTLASSPQPTPHGRQRLSAAWLGTRTAAAMMVALSAATAGCADLSSPGTTDAPVPGQSVQASAMKASVPLRVEIPDAKISSRIISLGLNKDRTVAVPPIQKNDPVGWYKNSPTPGETGPSVLLGHVTVGRYGKGVFSRLEAVDKGDSILVTRKDKSTARFTVDRVKKYPRNKFPTDQVYANTATPQLRVITCAGSLNSRTGQYKENLIVFASLASG</sequence>
<protein>
    <submittedName>
        <fullName evidence="2">Class F sortase</fullName>
    </submittedName>
</protein>
<dbReference type="InterPro" id="IPR023365">
    <property type="entry name" value="Sortase_dom-sf"/>
</dbReference>
<keyword evidence="1" id="KW-0378">Hydrolase</keyword>
<name>A0AAU1IA98_9ACTN</name>
<dbReference type="GO" id="GO:0016787">
    <property type="term" value="F:hydrolase activity"/>
    <property type="evidence" value="ECO:0007669"/>
    <property type="project" value="UniProtKB-KW"/>
</dbReference>
<accession>A0AAU1IA98</accession>
<dbReference type="EMBL" id="CP108140">
    <property type="protein sequence ID" value="WTP91411.1"/>
    <property type="molecule type" value="Genomic_DNA"/>
</dbReference>
<gene>
    <name evidence="2" type="ORF">OG477_41705</name>
</gene>
<dbReference type="AlphaFoldDB" id="A0AAU1IA98"/>
<evidence type="ECO:0000313" key="2">
    <source>
        <dbReference type="EMBL" id="WTP91411.1"/>
    </source>
</evidence>